<dbReference type="GO" id="GO:0000122">
    <property type="term" value="P:negative regulation of transcription by RNA polymerase II"/>
    <property type="evidence" value="ECO:0007669"/>
    <property type="project" value="InterPro"/>
</dbReference>
<dbReference type="RefSeq" id="XP_027204805.1">
    <property type="nucleotide sequence ID" value="XM_027349004.1"/>
</dbReference>
<keyword evidence="4" id="KW-0804">Transcription</keyword>
<evidence type="ECO:0000256" key="6">
    <source>
        <dbReference type="SAM" id="MobiDB-lite"/>
    </source>
</evidence>
<protein>
    <submittedName>
        <fullName evidence="9">DNA-binding protein inhibitor ID-1-like</fullName>
    </submittedName>
</protein>
<feature type="domain" description="BHLH" evidence="7">
    <location>
        <begin position="5"/>
        <end position="57"/>
    </location>
</feature>
<evidence type="ECO:0000313" key="9">
    <source>
        <dbReference type="RefSeq" id="XP_027204805.1"/>
    </source>
</evidence>
<dbReference type="GO" id="GO:0032922">
    <property type="term" value="P:circadian regulation of gene expression"/>
    <property type="evidence" value="ECO:0007669"/>
    <property type="project" value="TreeGrafter"/>
</dbReference>
<organism evidence="8 9">
    <name type="scientific">Dermatophagoides pteronyssinus</name>
    <name type="common">European house dust mite</name>
    <dbReference type="NCBI Taxonomy" id="6956"/>
    <lineage>
        <taxon>Eukaryota</taxon>
        <taxon>Metazoa</taxon>
        <taxon>Ecdysozoa</taxon>
        <taxon>Arthropoda</taxon>
        <taxon>Chelicerata</taxon>
        <taxon>Arachnida</taxon>
        <taxon>Acari</taxon>
        <taxon>Acariformes</taxon>
        <taxon>Sarcoptiformes</taxon>
        <taxon>Astigmata</taxon>
        <taxon>Psoroptidia</taxon>
        <taxon>Analgoidea</taxon>
        <taxon>Pyroglyphidae</taxon>
        <taxon>Dermatophagoidinae</taxon>
        <taxon>Dermatophagoides</taxon>
    </lineage>
</organism>
<accession>A0A6P6YHP7</accession>
<name>A0A6P6YHP7_DERPT</name>
<dbReference type="Pfam" id="PF00010">
    <property type="entry name" value="HLH"/>
    <property type="match status" value="1"/>
</dbReference>
<dbReference type="GO" id="GO:0030154">
    <property type="term" value="P:cell differentiation"/>
    <property type="evidence" value="ECO:0007669"/>
    <property type="project" value="TreeGrafter"/>
</dbReference>
<dbReference type="GO" id="GO:0005737">
    <property type="term" value="C:cytoplasm"/>
    <property type="evidence" value="ECO:0007669"/>
    <property type="project" value="InterPro"/>
</dbReference>
<gene>
    <name evidence="9" type="primary">LOC113798461</name>
</gene>
<dbReference type="KEGG" id="dpte:113798461"/>
<dbReference type="GO" id="GO:0005634">
    <property type="term" value="C:nucleus"/>
    <property type="evidence" value="ECO:0007669"/>
    <property type="project" value="UniProtKB-SubCell"/>
</dbReference>
<dbReference type="GeneID" id="113798461"/>
<evidence type="ECO:0000256" key="1">
    <source>
        <dbReference type="ARBA" id="ARBA00004123"/>
    </source>
</evidence>
<dbReference type="OrthoDB" id="10047910at2759"/>
<feature type="region of interest" description="Disordered" evidence="6">
    <location>
        <begin position="62"/>
        <end position="91"/>
    </location>
</feature>
<evidence type="ECO:0000256" key="2">
    <source>
        <dbReference type="ARBA" id="ARBA00022491"/>
    </source>
</evidence>
<proteinExistence type="predicted"/>
<dbReference type="PANTHER" id="PTHR11723">
    <property type="entry name" value="DNA-BINDING PROTEIN INHIBITOR"/>
    <property type="match status" value="1"/>
</dbReference>
<evidence type="ECO:0000313" key="8">
    <source>
        <dbReference type="Proteomes" id="UP000515146"/>
    </source>
</evidence>
<dbReference type="InterPro" id="IPR011598">
    <property type="entry name" value="bHLH_dom"/>
</dbReference>
<dbReference type="SUPFAM" id="SSF47459">
    <property type="entry name" value="HLH, helix-loop-helix DNA-binding domain"/>
    <property type="match status" value="1"/>
</dbReference>
<evidence type="ECO:0000256" key="3">
    <source>
        <dbReference type="ARBA" id="ARBA00023015"/>
    </source>
</evidence>
<reference evidence="9" key="1">
    <citation type="submission" date="2025-08" db="UniProtKB">
        <authorList>
            <consortium name="RefSeq"/>
        </authorList>
    </citation>
    <scope>IDENTIFICATION</scope>
    <source>
        <strain evidence="9">Airmid</strain>
    </source>
</reference>
<dbReference type="PROSITE" id="PS50888">
    <property type="entry name" value="BHLH"/>
    <property type="match status" value="1"/>
</dbReference>
<dbReference type="GO" id="GO:0046983">
    <property type="term" value="F:protein dimerization activity"/>
    <property type="evidence" value="ECO:0007669"/>
    <property type="project" value="InterPro"/>
</dbReference>
<dbReference type="PANTHER" id="PTHR11723:SF17">
    <property type="entry name" value="PROTEIN EXTRA-MACROCHAETAE"/>
    <property type="match status" value="1"/>
</dbReference>
<keyword evidence="5" id="KW-0539">Nucleus</keyword>
<dbReference type="SMART" id="SM00353">
    <property type="entry name" value="HLH"/>
    <property type="match status" value="1"/>
</dbReference>
<keyword evidence="8" id="KW-1185">Reference proteome</keyword>
<dbReference type="Gene3D" id="4.10.280.10">
    <property type="entry name" value="Helix-loop-helix DNA-binding domain"/>
    <property type="match status" value="1"/>
</dbReference>
<keyword evidence="2" id="KW-0678">Repressor</keyword>
<evidence type="ECO:0000259" key="7">
    <source>
        <dbReference type="PROSITE" id="PS50888"/>
    </source>
</evidence>
<sequence>MIMETSQATMTQTSVNQTNEISRMLNKLRTLIPGIPPEQKMSKLEIMQHVIDYINDLENVLDQQGQSNGPDGQEETNKSKEALRQLRQLVN</sequence>
<dbReference type="AlphaFoldDB" id="A0A6P6YHP7"/>
<dbReference type="InterPro" id="IPR026052">
    <property type="entry name" value="DNA-bd_prot-inh"/>
</dbReference>
<keyword evidence="3" id="KW-0805">Transcription regulation</keyword>
<dbReference type="InParanoid" id="A0A6P6YHP7"/>
<dbReference type="InterPro" id="IPR036638">
    <property type="entry name" value="HLH_DNA-bd_sf"/>
</dbReference>
<feature type="compositionally biased region" description="Basic and acidic residues" evidence="6">
    <location>
        <begin position="75"/>
        <end position="84"/>
    </location>
</feature>
<dbReference type="Proteomes" id="UP000515146">
    <property type="component" value="Unplaced"/>
</dbReference>
<comment type="subcellular location">
    <subcellularLocation>
        <location evidence="1">Nucleus</location>
    </subcellularLocation>
</comment>
<evidence type="ECO:0000256" key="5">
    <source>
        <dbReference type="ARBA" id="ARBA00023242"/>
    </source>
</evidence>
<evidence type="ECO:0000256" key="4">
    <source>
        <dbReference type="ARBA" id="ARBA00023163"/>
    </source>
</evidence>